<keyword evidence="1" id="KW-0805">Transcription regulation</keyword>
<name>A0A0R2K2F6_9LACO</name>
<dbReference type="InterPro" id="IPR028978">
    <property type="entry name" value="Chorismate_lyase_/UTRA_dom_sf"/>
</dbReference>
<comment type="caution">
    <text evidence="5">The sequence shown here is derived from an EMBL/GenBank/DDBJ whole genome shotgun (WGS) entry which is preliminary data.</text>
</comment>
<dbReference type="RefSeq" id="WP_057804895.1">
    <property type="nucleotide sequence ID" value="NZ_BJYP01000001.1"/>
</dbReference>
<dbReference type="SMART" id="SM00345">
    <property type="entry name" value="HTH_GNTR"/>
    <property type="match status" value="1"/>
</dbReference>
<evidence type="ECO:0000313" key="7">
    <source>
        <dbReference type="Proteomes" id="UP000051749"/>
    </source>
</evidence>
<dbReference type="PROSITE" id="PS50949">
    <property type="entry name" value="HTH_GNTR"/>
    <property type="match status" value="1"/>
</dbReference>
<dbReference type="InterPro" id="IPR036388">
    <property type="entry name" value="WH-like_DNA-bd_sf"/>
</dbReference>
<dbReference type="AlphaFoldDB" id="A0A0R2K2F6"/>
<dbReference type="GeneID" id="76042533"/>
<dbReference type="Gene3D" id="3.40.1410.10">
    <property type="entry name" value="Chorismate lyase-like"/>
    <property type="match status" value="1"/>
</dbReference>
<dbReference type="EMBL" id="FOGK01000001">
    <property type="protein sequence ID" value="SER03825.1"/>
    <property type="molecule type" value="Genomic_DNA"/>
</dbReference>
<dbReference type="InterPro" id="IPR011663">
    <property type="entry name" value="UTRA"/>
</dbReference>
<dbReference type="PATRIC" id="fig|319653.3.peg.48"/>
<dbReference type="Pfam" id="PF00392">
    <property type="entry name" value="GntR"/>
    <property type="match status" value="1"/>
</dbReference>
<dbReference type="Gene3D" id="1.10.10.10">
    <property type="entry name" value="Winged helix-like DNA-binding domain superfamily/Winged helix DNA-binding domain"/>
    <property type="match status" value="1"/>
</dbReference>
<organism evidence="5 7">
    <name type="scientific">Pediococcus ethanolidurans</name>
    <dbReference type="NCBI Taxonomy" id="319653"/>
    <lineage>
        <taxon>Bacteria</taxon>
        <taxon>Bacillati</taxon>
        <taxon>Bacillota</taxon>
        <taxon>Bacilli</taxon>
        <taxon>Lactobacillales</taxon>
        <taxon>Lactobacillaceae</taxon>
        <taxon>Pediococcus</taxon>
    </lineage>
</organism>
<dbReference type="STRING" id="319653.SAMN04487973_101119"/>
<dbReference type="SUPFAM" id="SSF64288">
    <property type="entry name" value="Chorismate lyase-like"/>
    <property type="match status" value="1"/>
</dbReference>
<keyword evidence="3" id="KW-0804">Transcription</keyword>
<dbReference type="InterPro" id="IPR000524">
    <property type="entry name" value="Tscrpt_reg_HTH_GntR"/>
</dbReference>
<keyword evidence="2" id="KW-0238">DNA-binding</keyword>
<evidence type="ECO:0000313" key="5">
    <source>
        <dbReference type="EMBL" id="KRN83579.1"/>
    </source>
</evidence>
<dbReference type="InterPro" id="IPR050679">
    <property type="entry name" value="Bact_HTH_transcr_reg"/>
</dbReference>
<proteinExistence type="predicted"/>
<gene>
    <name evidence="5" type="ORF">IV87_GL000048</name>
    <name evidence="6" type="ORF">SAMN04487973_101119</name>
</gene>
<feature type="domain" description="HTH gntR-type" evidence="4">
    <location>
        <begin position="6"/>
        <end position="74"/>
    </location>
</feature>
<dbReference type="Proteomes" id="UP000182818">
    <property type="component" value="Unassembled WGS sequence"/>
</dbReference>
<evidence type="ECO:0000313" key="6">
    <source>
        <dbReference type="EMBL" id="SER03825.1"/>
    </source>
</evidence>
<dbReference type="Pfam" id="PF07702">
    <property type="entry name" value="UTRA"/>
    <property type="match status" value="1"/>
</dbReference>
<dbReference type="GO" id="GO:0045892">
    <property type="term" value="P:negative regulation of DNA-templated transcription"/>
    <property type="evidence" value="ECO:0007669"/>
    <property type="project" value="TreeGrafter"/>
</dbReference>
<dbReference type="GO" id="GO:0003677">
    <property type="term" value="F:DNA binding"/>
    <property type="evidence" value="ECO:0007669"/>
    <property type="project" value="UniProtKB-KW"/>
</dbReference>
<dbReference type="PANTHER" id="PTHR44846:SF1">
    <property type="entry name" value="MANNOSYL-D-GLYCERATE TRANSPORT_METABOLISM SYSTEM REPRESSOR MNGR-RELATED"/>
    <property type="match status" value="1"/>
</dbReference>
<dbReference type="SUPFAM" id="SSF46785">
    <property type="entry name" value="Winged helix' DNA-binding domain"/>
    <property type="match status" value="1"/>
</dbReference>
<dbReference type="OrthoDB" id="9815017at2"/>
<evidence type="ECO:0000256" key="1">
    <source>
        <dbReference type="ARBA" id="ARBA00023015"/>
    </source>
</evidence>
<dbReference type="Proteomes" id="UP000051749">
    <property type="component" value="Unassembled WGS sequence"/>
</dbReference>
<dbReference type="InterPro" id="IPR036390">
    <property type="entry name" value="WH_DNA-bd_sf"/>
</dbReference>
<dbReference type="FunFam" id="1.10.10.10:FF:000079">
    <property type="entry name" value="GntR family transcriptional regulator"/>
    <property type="match status" value="1"/>
</dbReference>
<reference evidence="5 7" key="1">
    <citation type="journal article" date="2015" name="Genome Announc.">
        <title>Expanding the biotechnology potential of lactobacilli through comparative genomics of 213 strains and associated genera.</title>
        <authorList>
            <person name="Sun Z."/>
            <person name="Harris H.M."/>
            <person name="McCann A."/>
            <person name="Guo C."/>
            <person name="Argimon S."/>
            <person name="Zhang W."/>
            <person name="Yang X."/>
            <person name="Jeffery I.B."/>
            <person name="Cooney J.C."/>
            <person name="Kagawa T.F."/>
            <person name="Liu W."/>
            <person name="Song Y."/>
            <person name="Salvetti E."/>
            <person name="Wrobel A."/>
            <person name="Rasinkangas P."/>
            <person name="Parkhill J."/>
            <person name="Rea M.C."/>
            <person name="O'Sullivan O."/>
            <person name="Ritari J."/>
            <person name="Douillard F.P."/>
            <person name="Paul Ross R."/>
            <person name="Yang R."/>
            <person name="Briner A.E."/>
            <person name="Felis G.E."/>
            <person name="de Vos W.M."/>
            <person name="Barrangou R."/>
            <person name="Klaenhammer T.R."/>
            <person name="Caufield P.W."/>
            <person name="Cui Y."/>
            <person name="Zhang H."/>
            <person name="O'Toole P.W."/>
        </authorList>
    </citation>
    <scope>NUCLEOTIDE SEQUENCE [LARGE SCALE GENOMIC DNA]</scope>
    <source>
        <strain evidence="5 7">DSM 22301</strain>
    </source>
</reference>
<dbReference type="EMBL" id="JQBY01000001">
    <property type="protein sequence ID" value="KRN83579.1"/>
    <property type="molecule type" value="Genomic_DNA"/>
</dbReference>
<accession>A0A0R2K2F6</accession>
<sequence>MEQHMFTLYQKMVNEIIKKIEGGQLEAGSKLPSEMQLGQQFNVSRITVRRALSELEEKGYILKRQGQGSFVQRRSDDNSEFEYVDNPSQEIRKSGYRVTIKLISFQLIVDGSEGDVRTVFGIDKNAYLYKISQLYLANDRPILFKDTYLPFNSFPMISVNEIQNKEIVIFLANKYNLNSKQLHHEINANVASEEMPHYQELQPNKREPYVDIFTRGIQNTETVYYSRSIALNDLPMFLVSHKGRPIMTKHIFY</sequence>
<dbReference type="CDD" id="cd07377">
    <property type="entry name" value="WHTH_GntR"/>
    <property type="match status" value="1"/>
</dbReference>
<reference evidence="6 8" key="2">
    <citation type="submission" date="2016-10" db="EMBL/GenBank/DDBJ databases">
        <authorList>
            <person name="Varghese N."/>
            <person name="Submissions S."/>
        </authorList>
    </citation>
    <scope>NUCLEOTIDE SEQUENCE [LARGE SCALE GENOMIC DNA]</scope>
    <source>
        <strain evidence="6 8">CGMCC 1.3889</strain>
    </source>
</reference>
<dbReference type="PANTHER" id="PTHR44846">
    <property type="entry name" value="MANNOSYL-D-GLYCERATE TRANSPORT/METABOLISM SYSTEM REPRESSOR MNGR-RELATED"/>
    <property type="match status" value="1"/>
</dbReference>
<evidence type="ECO:0000256" key="3">
    <source>
        <dbReference type="ARBA" id="ARBA00023163"/>
    </source>
</evidence>
<evidence type="ECO:0000256" key="2">
    <source>
        <dbReference type="ARBA" id="ARBA00023125"/>
    </source>
</evidence>
<evidence type="ECO:0000313" key="8">
    <source>
        <dbReference type="Proteomes" id="UP000182818"/>
    </source>
</evidence>
<evidence type="ECO:0000259" key="4">
    <source>
        <dbReference type="PROSITE" id="PS50949"/>
    </source>
</evidence>
<dbReference type="GO" id="GO:0003700">
    <property type="term" value="F:DNA-binding transcription factor activity"/>
    <property type="evidence" value="ECO:0007669"/>
    <property type="project" value="InterPro"/>
</dbReference>
<protein>
    <submittedName>
        <fullName evidence="5">GntR family transcriptional regulator</fullName>
    </submittedName>
</protein>
<keyword evidence="8" id="KW-1185">Reference proteome</keyword>
<dbReference type="PRINTS" id="PR00035">
    <property type="entry name" value="HTHGNTR"/>
</dbReference>